<reference evidence="8 9" key="2">
    <citation type="journal article" date="2016" name="Int. J. Syst. Evol. Microbiol.">
        <title>Paenibacillus bovis sp. nov., isolated from raw yak (Bos grunniens) milk.</title>
        <authorList>
            <person name="Gao C."/>
            <person name="Han J."/>
            <person name="Liu Z."/>
            <person name="Xu X."/>
            <person name="Hang F."/>
            <person name="Wu Z."/>
        </authorList>
    </citation>
    <scope>NUCLEOTIDE SEQUENCE [LARGE SCALE GENOMIC DNA]</scope>
    <source>
        <strain evidence="8 9">BD3526</strain>
    </source>
</reference>
<proteinExistence type="inferred from homology"/>
<feature type="transmembrane region" description="Helical" evidence="7">
    <location>
        <begin position="109"/>
        <end position="129"/>
    </location>
</feature>
<dbReference type="KEGG" id="pbv:AR543_03850"/>
<evidence type="ECO:0000256" key="2">
    <source>
        <dbReference type="ARBA" id="ARBA00005262"/>
    </source>
</evidence>
<evidence type="ECO:0000313" key="9">
    <source>
        <dbReference type="Proteomes" id="UP000078148"/>
    </source>
</evidence>
<evidence type="ECO:0000256" key="6">
    <source>
        <dbReference type="ARBA" id="ARBA00023136"/>
    </source>
</evidence>
<dbReference type="EMBL" id="CP013023">
    <property type="protein sequence ID" value="ANF98608.1"/>
    <property type="molecule type" value="Genomic_DNA"/>
</dbReference>
<evidence type="ECO:0000256" key="7">
    <source>
        <dbReference type="SAM" id="Phobius"/>
    </source>
</evidence>
<organism evidence="8 9">
    <name type="scientific">Paenibacillus bovis</name>
    <dbReference type="NCBI Taxonomy" id="1616788"/>
    <lineage>
        <taxon>Bacteria</taxon>
        <taxon>Bacillati</taxon>
        <taxon>Bacillota</taxon>
        <taxon>Bacilli</taxon>
        <taxon>Bacillales</taxon>
        <taxon>Paenibacillaceae</taxon>
        <taxon>Paenibacillus</taxon>
    </lineage>
</organism>
<dbReference type="STRING" id="1616788.AR543_03850"/>
<evidence type="ECO:0000256" key="1">
    <source>
        <dbReference type="ARBA" id="ARBA00004651"/>
    </source>
</evidence>
<evidence type="ECO:0000256" key="4">
    <source>
        <dbReference type="ARBA" id="ARBA00022692"/>
    </source>
</evidence>
<accession>A0A172ZLZ7</accession>
<keyword evidence="3" id="KW-1003">Cell membrane</keyword>
<comment type="subcellular location">
    <subcellularLocation>
        <location evidence="1">Cell membrane</location>
        <topology evidence="1">Multi-pass membrane protein</topology>
    </subcellularLocation>
</comment>
<dbReference type="Pfam" id="PF02417">
    <property type="entry name" value="Chromate_transp"/>
    <property type="match status" value="1"/>
</dbReference>
<keyword evidence="9" id="KW-1185">Reference proteome</keyword>
<keyword evidence="4 7" id="KW-0812">Transmembrane</keyword>
<dbReference type="PANTHER" id="PTHR43663">
    <property type="entry name" value="CHROMATE TRANSPORT PROTEIN-RELATED"/>
    <property type="match status" value="1"/>
</dbReference>
<dbReference type="GO" id="GO:0005886">
    <property type="term" value="C:plasma membrane"/>
    <property type="evidence" value="ECO:0007669"/>
    <property type="project" value="UniProtKB-SubCell"/>
</dbReference>
<dbReference type="InterPro" id="IPR052518">
    <property type="entry name" value="CHR_Transporter"/>
</dbReference>
<dbReference type="GO" id="GO:0015109">
    <property type="term" value="F:chromate transmembrane transporter activity"/>
    <property type="evidence" value="ECO:0007669"/>
    <property type="project" value="InterPro"/>
</dbReference>
<feature type="transmembrane region" description="Helical" evidence="7">
    <location>
        <begin position="6"/>
        <end position="24"/>
    </location>
</feature>
<keyword evidence="5 7" id="KW-1133">Transmembrane helix</keyword>
<protein>
    <submittedName>
        <fullName evidence="8">Chromate transporter</fullName>
    </submittedName>
</protein>
<evidence type="ECO:0000256" key="5">
    <source>
        <dbReference type="ARBA" id="ARBA00022989"/>
    </source>
</evidence>
<feature type="transmembrane region" description="Helical" evidence="7">
    <location>
        <begin position="141"/>
        <end position="158"/>
    </location>
</feature>
<reference evidence="9" key="1">
    <citation type="submission" date="2015-10" db="EMBL/GenBank/DDBJ databases">
        <title>Genome of Paenibacillus bovis sp. nov.</title>
        <authorList>
            <person name="Wu Z."/>
            <person name="Gao C."/>
            <person name="Liu Z."/>
            <person name="Zheng H."/>
        </authorList>
    </citation>
    <scope>NUCLEOTIDE SEQUENCE [LARGE SCALE GENOMIC DNA]</scope>
    <source>
        <strain evidence="9">BD3526</strain>
    </source>
</reference>
<comment type="similarity">
    <text evidence="2">Belongs to the chromate ion transporter (CHR) (TC 2.A.51) family.</text>
</comment>
<sequence length="177" mass="18845">MLWQLFISFLKIGFVSFGGGYAVIPMIQHESQRYGWLTPEHFQQTVSLAGMSPGPIATNSATLIGYQAAGVGGAFAATTGIVLPSLVLVVLIASFFYKINSNPAVKSSFYGLRPIITGLIIYAALHFGFASGWSSLLQPSNWLVLLIGAAAFIAIVKYKTHPLLVIAGSAVLGMAFF</sequence>
<keyword evidence="6 7" id="KW-0472">Membrane</keyword>
<gene>
    <name evidence="8" type="ORF">AR543_03850</name>
</gene>
<evidence type="ECO:0000256" key="3">
    <source>
        <dbReference type="ARBA" id="ARBA00022475"/>
    </source>
</evidence>
<dbReference type="InterPro" id="IPR003370">
    <property type="entry name" value="Chromate_transpt"/>
</dbReference>
<dbReference type="PANTHER" id="PTHR43663:SF1">
    <property type="entry name" value="CHROMATE TRANSPORTER"/>
    <property type="match status" value="1"/>
</dbReference>
<dbReference type="Proteomes" id="UP000078148">
    <property type="component" value="Chromosome"/>
</dbReference>
<feature type="transmembrane region" description="Helical" evidence="7">
    <location>
        <begin position="74"/>
        <end position="97"/>
    </location>
</feature>
<evidence type="ECO:0000313" key="8">
    <source>
        <dbReference type="EMBL" id="ANF98608.1"/>
    </source>
</evidence>
<dbReference type="AlphaFoldDB" id="A0A172ZLZ7"/>
<name>A0A172ZLZ7_9BACL</name>